<protein>
    <submittedName>
        <fullName evidence="1">PI-4KBETA1 (PHOSPHATIDYLINOSITOL 4-OH KINASE BETA1)</fullName>
    </submittedName>
</protein>
<sequence>MDNAPEHNFSIAAKPVMKLYFHYTPWPRLQIRYLINIPGVGSIELNIPPCFPQSFAAQV</sequence>
<dbReference type="EMBL" id="GBRH01208345">
    <property type="protein sequence ID" value="JAD89550.1"/>
    <property type="molecule type" value="Transcribed_RNA"/>
</dbReference>
<name>A0A0A9DV59_ARUDO</name>
<reference evidence="1" key="2">
    <citation type="journal article" date="2015" name="Data Brief">
        <title>Shoot transcriptome of the giant reed, Arundo donax.</title>
        <authorList>
            <person name="Barrero R.A."/>
            <person name="Guerrero F.D."/>
            <person name="Moolhuijzen P."/>
            <person name="Goolsby J.A."/>
            <person name="Tidwell J."/>
            <person name="Bellgard S.E."/>
            <person name="Bellgard M.I."/>
        </authorList>
    </citation>
    <scope>NUCLEOTIDE SEQUENCE</scope>
    <source>
        <tissue evidence="1">Shoot tissue taken approximately 20 cm above the soil surface</tissue>
    </source>
</reference>
<keyword evidence="1" id="KW-0808">Transferase</keyword>
<organism evidence="1">
    <name type="scientific">Arundo donax</name>
    <name type="common">Giant reed</name>
    <name type="synonym">Donax arundinaceus</name>
    <dbReference type="NCBI Taxonomy" id="35708"/>
    <lineage>
        <taxon>Eukaryota</taxon>
        <taxon>Viridiplantae</taxon>
        <taxon>Streptophyta</taxon>
        <taxon>Embryophyta</taxon>
        <taxon>Tracheophyta</taxon>
        <taxon>Spermatophyta</taxon>
        <taxon>Magnoliopsida</taxon>
        <taxon>Liliopsida</taxon>
        <taxon>Poales</taxon>
        <taxon>Poaceae</taxon>
        <taxon>PACMAD clade</taxon>
        <taxon>Arundinoideae</taxon>
        <taxon>Arundineae</taxon>
        <taxon>Arundo</taxon>
    </lineage>
</organism>
<accession>A0A0A9DV59</accession>
<reference evidence="1" key="1">
    <citation type="submission" date="2014-09" db="EMBL/GenBank/DDBJ databases">
        <authorList>
            <person name="Magalhaes I.L.F."/>
            <person name="Oliveira U."/>
            <person name="Santos F.R."/>
            <person name="Vidigal T.H.D.A."/>
            <person name="Brescovit A.D."/>
            <person name="Santos A.J."/>
        </authorList>
    </citation>
    <scope>NUCLEOTIDE SEQUENCE</scope>
    <source>
        <tissue evidence="1">Shoot tissue taken approximately 20 cm above the soil surface</tissue>
    </source>
</reference>
<dbReference type="GO" id="GO:0016301">
    <property type="term" value="F:kinase activity"/>
    <property type="evidence" value="ECO:0007669"/>
    <property type="project" value="UniProtKB-KW"/>
</dbReference>
<evidence type="ECO:0000313" key="1">
    <source>
        <dbReference type="EMBL" id="JAD89550.1"/>
    </source>
</evidence>
<keyword evidence="1" id="KW-0418">Kinase</keyword>
<dbReference type="AlphaFoldDB" id="A0A0A9DV59"/>
<proteinExistence type="predicted"/>